<feature type="domain" description="HTH lysR-type" evidence="5">
    <location>
        <begin position="5"/>
        <end position="62"/>
    </location>
</feature>
<accession>A0ABW5DQD3</accession>
<dbReference type="InterPro" id="IPR000847">
    <property type="entry name" value="LysR_HTH_N"/>
</dbReference>
<comment type="similarity">
    <text evidence="1">Belongs to the LysR transcriptional regulatory family.</text>
</comment>
<dbReference type="InterPro" id="IPR058163">
    <property type="entry name" value="LysR-type_TF_proteobact-type"/>
</dbReference>
<dbReference type="InterPro" id="IPR036390">
    <property type="entry name" value="WH_DNA-bd_sf"/>
</dbReference>
<evidence type="ECO:0000259" key="5">
    <source>
        <dbReference type="PROSITE" id="PS50931"/>
    </source>
</evidence>
<dbReference type="InterPro" id="IPR005119">
    <property type="entry name" value="LysR_subst-bd"/>
</dbReference>
<dbReference type="CDD" id="cd08432">
    <property type="entry name" value="PBP2_GcdR_TrpI_HvrB_AmpR_like"/>
    <property type="match status" value="1"/>
</dbReference>
<dbReference type="RefSeq" id="WP_379875008.1">
    <property type="nucleotide sequence ID" value="NZ_JBHUIP010000003.1"/>
</dbReference>
<dbReference type="Gene3D" id="1.10.10.10">
    <property type="entry name" value="Winged helix-like DNA-binding domain superfamily/Winged helix DNA-binding domain"/>
    <property type="match status" value="1"/>
</dbReference>
<gene>
    <name evidence="6" type="ORF">ACFSM5_04295</name>
</gene>
<keyword evidence="4" id="KW-0804">Transcription</keyword>
<comment type="caution">
    <text evidence="6">The sequence shown here is derived from an EMBL/GenBank/DDBJ whole genome shotgun (WGS) entry which is preliminary data.</text>
</comment>
<name>A0ABW5DQD3_9PROT</name>
<dbReference type="PRINTS" id="PR00039">
    <property type="entry name" value="HTHLYSR"/>
</dbReference>
<dbReference type="SUPFAM" id="SSF46785">
    <property type="entry name" value="Winged helix' DNA-binding domain"/>
    <property type="match status" value="1"/>
</dbReference>
<evidence type="ECO:0000256" key="3">
    <source>
        <dbReference type="ARBA" id="ARBA00023125"/>
    </source>
</evidence>
<dbReference type="Gene3D" id="3.40.190.10">
    <property type="entry name" value="Periplasmic binding protein-like II"/>
    <property type="match status" value="2"/>
</dbReference>
<dbReference type="SUPFAM" id="SSF53850">
    <property type="entry name" value="Periplasmic binding protein-like II"/>
    <property type="match status" value="1"/>
</dbReference>
<organism evidence="6 7">
    <name type="scientific">Lacibacterium aquatile</name>
    <dbReference type="NCBI Taxonomy" id="1168082"/>
    <lineage>
        <taxon>Bacteria</taxon>
        <taxon>Pseudomonadati</taxon>
        <taxon>Pseudomonadota</taxon>
        <taxon>Alphaproteobacteria</taxon>
        <taxon>Rhodospirillales</taxon>
        <taxon>Rhodospirillaceae</taxon>
    </lineage>
</organism>
<evidence type="ECO:0000313" key="7">
    <source>
        <dbReference type="Proteomes" id="UP001597295"/>
    </source>
</evidence>
<dbReference type="PANTHER" id="PTHR30537">
    <property type="entry name" value="HTH-TYPE TRANSCRIPTIONAL REGULATOR"/>
    <property type="match status" value="1"/>
</dbReference>
<dbReference type="PROSITE" id="PS50931">
    <property type="entry name" value="HTH_LYSR"/>
    <property type="match status" value="1"/>
</dbReference>
<dbReference type="Pfam" id="PF03466">
    <property type="entry name" value="LysR_substrate"/>
    <property type="match status" value="1"/>
</dbReference>
<keyword evidence="3" id="KW-0238">DNA-binding</keyword>
<dbReference type="Proteomes" id="UP001597295">
    <property type="component" value="Unassembled WGS sequence"/>
</dbReference>
<dbReference type="InterPro" id="IPR036388">
    <property type="entry name" value="WH-like_DNA-bd_sf"/>
</dbReference>
<sequence>MRRLPPLNALKAFEAAARHQSFTAAAHELNVTQTAVSQLVKSLEERLGVALFERRGNQLSLSPRGMGYLPAVSDAFDRIAAATAILDETDARQITLGCGPTFAMRWLIPRLPDFQRAHPECEVRLSTTLAVRELQSQSPLPDGVDAAVRLYDPSKPEPGLMADPLFTADLFPVCAPGLAARLKTMADLARETLLEVRHAPGEWRDWLSAAGLGSMVPSSSLSFDFHAFALQAALDGAGVALARRPFVTDDLKAGRLIAPFALSLPKGGAWCLLYRPEAAGGSAFLKLRDWLIGAAMPPTA</sequence>
<dbReference type="Pfam" id="PF00126">
    <property type="entry name" value="HTH_1"/>
    <property type="match status" value="1"/>
</dbReference>
<evidence type="ECO:0000256" key="1">
    <source>
        <dbReference type="ARBA" id="ARBA00009437"/>
    </source>
</evidence>
<keyword evidence="7" id="KW-1185">Reference proteome</keyword>
<dbReference type="PANTHER" id="PTHR30537:SF74">
    <property type="entry name" value="HTH-TYPE TRANSCRIPTIONAL REGULATOR TRPI"/>
    <property type="match status" value="1"/>
</dbReference>
<proteinExistence type="inferred from homology"/>
<protein>
    <submittedName>
        <fullName evidence="6">LysR substrate-binding domain-containing protein</fullName>
    </submittedName>
</protein>
<reference evidence="7" key="1">
    <citation type="journal article" date="2019" name="Int. J. Syst. Evol. Microbiol.">
        <title>The Global Catalogue of Microorganisms (GCM) 10K type strain sequencing project: providing services to taxonomists for standard genome sequencing and annotation.</title>
        <authorList>
            <consortium name="The Broad Institute Genomics Platform"/>
            <consortium name="The Broad Institute Genome Sequencing Center for Infectious Disease"/>
            <person name="Wu L."/>
            <person name="Ma J."/>
        </authorList>
    </citation>
    <scope>NUCLEOTIDE SEQUENCE [LARGE SCALE GENOMIC DNA]</scope>
    <source>
        <strain evidence="7">CGMCC 1.19062</strain>
    </source>
</reference>
<evidence type="ECO:0000256" key="4">
    <source>
        <dbReference type="ARBA" id="ARBA00023163"/>
    </source>
</evidence>
<dbReference type="EMBL" id="JBHUIP010000003">
    <property type="protein sequence ID" value="MFD2262096.1"/>
    <property type="molecule type" value="Genomic_DNA"/>
</dbReference>
<evidence type="ECO:0000256" key="2">
    <source>
        <dbReference type="ARBA" id="ARBA00023015"/>
    </source>
</evidence>
<keyword evidence="2" id="KW-0805">Transcription regulation</keyword>
<evidence type="ECO:0000313" key="6">
    <source>
        <dbReference type="EMBL" id="MFD2262096.1"/>
    </source>
</evidence>